<name>A0ABP1GFS4_9EUKA</name>
<evidence type="ECO:0000313" key="3">
    <source>
        <dbReference type="Proteomes" id="UP001642409"/>
    </source>
</evidence>
<feature type="transmembrane region" description="Helical" evidence="1">
    <location>
        <begin position="603"/>
        <end position="631"/>
    </location>
</feature>
<keyword evidence="1" id="KW-0812">Transmembrane</keyword>
<organism evidence="2 3">
    <name type="scientific">Hexamita inflata</name>
    <dbReference type="NCBI Taxonomy" id="28002"/>
    <lineage>
        <taxon>Eukaryota</taxon>
        <taxon>Metamonada</taxon>
        <taxon>Diplomonadida</taxon>
        <taxon>Hexamitidae</taxon>
        <taxon>Hexamitinae</taxon>
        <taxon>Hexamita</taxon>
    </lineage>
</organism>
<reference evidence="2 3" key="1">
    <citation type="submission" date="2024-07" db="EMBL/GenBank/DDBJ databases">
        <authorList>
            <person name="Akdeniz Z."/>
        </authorList>
    </citation>
    <scope>NUCLEOTIDE SEQUENCE [LARGE SCALE GENOMIC DNA]</scope>
</reference>
<evidence type="ECO:0000256" key="1">
    <source>
        <dbReference type="SAM" id="Phobius"/>
    </source>
</evidence>
<dbReference type="Proteomes" id="UP001642409">
    <property type="component" value="Unassembled WGS sequence"/>
</dbReference>
<protein>
    <submittedName>
        <fullName evidence="2">Uncharacterized protein</fullName>
    </submittedName>
</protein>
<keyword evidence="3" id="KW-1185">Reference proteome</keyword>
<dbReference type="EMBL" id="CAXDID020000001">
    <property type="protein sequence ID" value="CAL5970136.1"/>
    <property type="molecule type" value="Genomic_DNA"/>
</dbReference>
<proteinExistence type="predicted"/>
<accession>A0ABP1GFS4</accession>
<sequence>MYHIITIIYHINYIIKLSQYVRIYKIDQIFDTYDIYQVEIEIFKTKFQLLNIYIYLSFLVIQLQDSLSYYYSKYQIYSSTSFICYWQLQYFQNQLEHQKLNNLTVIQVQLILTYADIQQIVVTIQTTNNSACDIPHGIRVSLQIDSLGIYEPYVNVRDYDYSSTTQIHLKCNNAACLSIPSSASGIIIIESKTKVTKIPAGSIRVSRGVAENCFNDSETYVELYQGSLIFGTVPTLNCADQISSLVNGVQTLNTLNTVKLYITYSDNSMTVHQDLTVEVLDDVFAPTNKVIGSSTYLRIRILSDTLSTYFNQSIHNGVISKDMKFFRFNLQFETDTGQPTKLIKIAQVTANYFQLPGFPTCYTSLSMQILDNGFFLQKVGGPNMATYNTQIENLGVTSYVIQYVFVYYNNAKTDEFRKKLVARTSLPDSVLFSNGAVQRTCEARFPNQNCTQILSELKQKNVGEIYAFISYFYYAGSTLVGNYSIVISNILDSCFSTGELSYNSKTQTLSISINMNSNSDTCQLAKNDQITIEISVANTSANVLISTQTLDYVPGVQKFTVEDEQIIGTPIRVQYFREGTLLDAVSLTEYVVHANNDLFMQEFYIVVKVLAAHFGCVVLYLIWHFSIYPIIIKYKMTQTQKAIILISEEDYNGKN</sequence>
<keyword evidence="1" id="KW-1133">Transmembrane helix</keyword>
<gene>
    <name evidence="2" type="ORF">HINF_LOCUS76</name>
</gene>
<keyword evidence="1" id="KW-0472">Membrane</keyword>
<evidence type="ECO:0000313" key="2">
    <source>
        <dbReference type="EMBL" id="CAL5970136.1"/>
    </source>
</evidence>
<comment type="caution">
    <text evidence="2">The sequence shown here is derived from an EMBL/GenBank/DDBJ whole genome shotgun (WGS) entry which is preliminary data.</text>
</comment>